<evidence type="ECO:0000313" key="3">
    <source>
        <dbReference type="Proteomes" id="UP000267400"/>
    </source>
</evidence>
<reference evidence="2 3" key="1">
    <citation type="submission" date="2018-12" db="EMBL/GenBank/DDBJ databases">
        <authorList>
            <person name="Yu L."/>
        </authorList>
    </citation>
    <scope>NUCLEOTIDE SEQUENCE [LARGE SCALE GENOMIC DNA]</scope>
    <source>
        <strain evidence="2 3">11S</strain>
    </source>
</reference>
<dbReference type="AlphaFoldDB" id="A0A431V0J1"/>
<feature type="transmembrane region" description="Helical" evidence="1">
    <location>
        <begin position="29"/>
        <end position="58"/>
    </location>
</feature>
<gene>
    <name evidence="2" type="ORF">EKG36_14515</name>
</gene>
<dbReference type="Proteomes" id="UP000267400">
    <property type="component" value="Unassembled WGS sequence"/>
</dbReference>
<keyword evidence="1" id="KW-1133">Transmembrane helix</keyword>
<name>A0A431V0J1_9GAMM</name>
<evidence type="ECO:0000256" key="1">
    <source>
        <dbReference type="SAM" id="Phobius"/>
    </source>
</evidence>
<dbReference type="RefSeq" id="WP_126485330.1">
    <property type="nucleotide sequence ID" value="NZ_RXNS01000014.1"/>
</dbReference>
<feature type="transmembrane region" description="Helical" evidence="1">
    <location>
        <begin position="70"/>
        <end position="89"/>
    </location>
</feature>
<evidence type="ECO:0000313" key="2">
    <source>
        <dbReference type="EMBL" id="RTR01076.1"/>
    </source>
</evidence>
<organism evidence="2 3">
    <name type="scientific">Halomonas nitroreducens</name>
    <dbReference type="NCBI Taxonomy" id="447425"/>
    <lineage>
        <taxon>Bacteria</taxon>
        <taxon>Pseudomonadati</taxon>
        <taxon>Pseudomonadota</taxon>
        <taxon>Gammaproteobacteria</taxon>
        <taxon>Oceanospirillales</taxon>
        <taxon>Halomonadaceae</taxon>
        <taxon>Halomonas</taxon>
    </lineage>
</organism>
<sequence length="115" mass="12541">MLPFGILYSLTLILCGLSPDARLLYGGAVVVLLAAVAVGHVGWLFVVPALGYVALTAWMVEWRVAPWLSWCRRALWLVASLAGGLYGLADLWSGRLLWAVLVHWGLNLAHLALFT</sequence>
<proteinExistence type="predicted"/>
<dbReference type="OrthoDB" id="5322702at2"/>
<keyword evidence="3" id="KW-1185">Reference proteome</keyword>
<accession>A0A431V0J1</accession>
<keyword evidence="1" id="KW-0472">Membrane</keyword>
<evidence type="ECO:0008006" key="4">
    <source>
        <dbReference type="Google" id="ProtNLM"/>
    </source>
</evidence>
<keyword evidence="1" id="KW-0812">Transmembrane</keyword>
<protein>
    <recommendedName>
        <fullName evidence="4">CPBP family intramembrane metalloprotease</fullName>
    </recommendedName>
</protein>
<dbReference type="EMBL" id="RXNS01000014">
    <property type="protein sequence ID" value="RTR01076.1"/>
    <property type="molecule type" value="Genomic_DNA"/>
</dbReference>
<comment type="caution">
    <text evidence="2">The sequence shown here is derived from an EMBL/GenBank/DDBJ whole genome shotgun (WGS) entry which is preliminary data.</text>
</comment>